<dbReference type="Gene3D" id="3.40.190.170">
    <property type="entry name" value="Bacterial extracellular solute-binding protein, family 7"/>
    <property type="match status" value="1"/>
</dbReference>
<dbReference type="PANTHER" id="PTHR33376:SF15">
    <property type="entry name" value="BLL6794 PROTEIN"/>
    <property type="match status" value="1"/>
</dbReference>
<dbReference type="InterPro" id="IPR018389">
    <property type="entry name" value="DctP_fam"/>
</dbReference>
<dbReference type="GO" id="GO:0042597">
    <property type="term" value="C:periplasmic space"/>
    <property type="evidence" value="ECO:0007669"/>
    <property type="project" value="UniProtKB-SubCell"/>
</dbReference>
<evidence type="ECO:0000313" key="5">
    <source>
        <dbReference type="EMBL" id="SHM62622.1"/>
    </source>
</evidence>
<evidence type="ECO:0000256" key="3">
    <source>
        <dbReference type="ARBA" id="ARBA00022764"/>
    </source>
</evidence>
<dbReference type="AlphaFoldDB" id="A0A1M7KBF7"/>
<comment type="subcellular location">
    <subcellularLocation>
        <location evidence="1">Periplasm</location>
    </subcellularLocation>
</comment>
<feature type="chain" id="PRO_5012387381" evidence="4">
    <location>
        <begin position="25"/>
        <end position="348"/>
    </location>
</feature>
<dbReference type="PROSITE" id="PS51318">
    <property type="entry name" value="TAT"/>
    <property type="match status" value="1"/>
</dbReference>
<keyword evidence="3" id="KW-0574">Periplasm</keyword>
<dbReference type="InterPro" id="IPR006311">
    <property type="entry name" value="TAT_signal"/>
</dbReference>
<dbReference type="STRING" id="337701.SAMN05444398_12620"/>
<dbReference type="Pfam" id="PF03480">
    <property type="entry name" value="DctP"/>
    <property type="match status" value="1"/>
</dbReference>
<gene>
    <name evidence="5" type="ORF">SAMN05444398_12620</name>
</gene>
<keyword evidence="2 4" id="KW-0732">Signal</keyword>
<evidence type="ECO:0000256" key="2">
    <source>
        <dbReference type="ARBA" id="ARBA00022729"/>
    </source>
</evidence>
<dbReference type="EMBL" id="FRBR01000026">
    <property type="protein sequence ID" value="SHM62622.1"/>
    <property type="molecule type" value="Genomic_DNA"/>
</dbReference>
<dbReference type="GO" id="GO:0055085">
    <property type="term" value="P:transmembrane transport"/>
    <property type="evidence" value="ECO:0007669"/>
    <property type="project" value="InterPro"/>
</dbReference>
<protein>
    <submittedName>
        <fullName evidence="5">TRAP-type C4-dicarboxylate transport system, substrate-binding protein</fullName>
    </submittedName>
</protein>
<proteinExistence type="predicted"/>
<dbReference type="PANTHER" id="PTHR33376">
    <property type="match status" value="1"/>
</dbReference>
<dbReference type="RefSeq" id="WP_073037983.1">
    <property type="nucleotide sequence ID" value="NZ_BMLR01000025.1"/>
</dbReference>
<keyword evidence="6" id="KW-1185">Reference proteome</keyword>
<dbReference type="Proteomes" id="UP000183974">
    <property type="component" value="Unassembled WGS sequence"/>
</dbReference>
<evidence type="ECO:0000256" key="4">
    <source>
        <dbReference type="SAM" id="SignalP"/>
    </source>
</evidence>
<evidence type="ECO:0000256" key="1">
    <source>
        <dbReference type="ARBA" id="ARBA00004418"/>
    </source>
</evidence>
<accession>A0A1M7KBF7</accession>
<evidence type="ECO:0000313" key="6">
    <source>
        <dbReference type="Proteomes" id="UP000183974"/>
    </source>
</evidence>
<organism evidence="5 6">
    <name type="scientific">Roseovarius pacificus</name>
    <dbReference type="NCBI Taxonomy" id="337701"/>
    <lineage>
        <taxon>Bacteria</taxon>
        <taxon>Pseudomonadati</taxon>
        <taxon>Pseudomonadota</taxon>
        <taxon>Alphaproteobacteria</taxon>
        <taxon>Rhodobacterales</taxon>
        <taxon>Roseobacteraceae</taxon>
        <taxon>Roseovarius</taxon>
    </lineage>
</organism>
<reference evidence="5 6" key="1">
    <citation type="submission" date="2016-11" db="EMBL/GenBank/DDBJ databases">
        <authorList>
            <person name="Jaros S."/>
            <person name="Januszkiewicz K."/>
            <person name="Wedrychowicz H."/>
        </authorList>
    </citation>
    <scope>NUCLEOTIDE SEQUENCE [LARGE SCALE GENOMIC DNA]</scope>
    <source>
        <strain evidence="5 6">DSM 29589</strain>
    </source>
</reference>
<dbReference type="NCBIfam" id="NF037995">
    <property type="entry name" value="TRAP_S1"/>
    <property type="match status" value="1"/>
</dbReference>
<dbReference type="InterPro" id="IPR038404">
    <property type="entry name" value="TRAP_DctP_sf"/>
</dbReference>
<sequence length="348" mass="37928">MTKTTQTRRGFLALSTATLGTAIAAPSILRAQTEQIIKIAYNLPEHHATGTYFETLAKEIAERTVDTSIKLVPQTFPDGQLYNDTQLPDAISTGATHIGQVNLGFMAGRDAELLRVWAMPFLYETWEAEWAAEDSPAMHNAFATQLAKYEHEMLGWMAYGTVEIYSNSPIRMPTDMQGLKMRSFGLDATQLLSQLGASPVTMSSQEIYQAMQRGTIDGCVTGPSSVLSRKLFEVTKYGTNASMIRLPFVSSASKMWWDTLPEDVKTALQEAALVAQKASRDQGKADSEQVTEQLREVGVEIADMTPEERKAWSEAAAPLLEDYKAKTGEAGAKILAAVAAANVAHPAG</sequence>
<dbReference type="OrthoDB" id="9769667at2"/>
<feature type="signal peptide" evidence="4">
    <location>
        <begin position="1"/>
        <end position="24"/>
    </location>
</feature>
<name>A0A1M7KBF7_9RHOB</name>